<gene>
    <name evidence="2" type="ORF">SVIO_007080</name>
</gene>
<reference evidence="2 3" key="1">
    <citation type="journal article" date="2020" name="Int. J. Syst. Evol. Microbiol.">
        <title>Reclassification of Streptomyces castelarensis and Streptomyces sporoclivatus as later heterotypic synonyms of Streptomyces antimycoticus.</title>
        <authorList>
            <person name="Komaki H."/>
            <person name="Tamura T."/>
        </authorList>
    </citation>
    <scope>NUCLEOTIDE SEQUENCE [LARGE SCALE GENOMIC DNA]</scope>
    <source>
        <strain evidence="2 3">NBRC 13459</strain>
    </source>
</reference>
<name>A0A4D4KME6_STRVO</name>
<evidence type="ECO:0000313" key="2">
    <source>
        <dbReference type="EMBL" id="GDY50085.1"/>
    </source>
</evidence>
<proteinExistence type="predicted"/>
<dbReference type="EMBL" id="BJHW01000001">
    <property type="protein sequence ID" value="GDY50085.1"/>
    <property type="molecule type" value="Genomic_DNA"/>
</dbReference>
<dbReference type="AlphaFoldDB" id="A0A4D4KME6"/>
<evidence type="ECO:0000313" key="3">
    <source>
        <dbReference type="Proteomes" id="UP000301309"/>
    </source>
</evidence>
<keyword evidence="1" id="KW-0812">Transmembrane</keyword>
<keyword evidence="1" id="KW-0472">Membrane</keyword>
<accession>A0A4D4KME6</accession>
<feature type="transmembrane region" description="Helical" evidence="1">
    <location>
        <begin position="40"/>
        <end position="62"/>
    </location>
</feature>
<sequence length="106" mass="10974">MPHCGSYGTTPSERDRFVEPSALAAVIVVAVLAASPTVPVAVLTGVVVVLLIVQLAGVRPFLHRRGSRVPAGEQPPRSRAHYAYVGLEALKVPALIALGATTLAAL</sequence>
<keyword evidence="1" id="KW-1133">Transmembrane helix</keyword>
<protein>
    <submittedName>
        <fullName evidence="2">Uncharacterized protein</fullName>
    </submittedName>
</protein>
<keyword evidence="3" id="KW-1185">Reference proteome</keyword>
<feature type="transmembrane region" description="Helical" evidence="1">
    <location>
        <begin position="82"/>
        <end position="105"/>
    </location>
</feature>
<dbReference type="Proteomes" id="UP000301309">
    <property type="component" value="Unassembled WGS sequence"/>
</dbReference>
<comment type="caution">
    <text evidence="2">The sequence shown here is derived from an EMBL/GenBank/DDBJ whole genome shotgun (WGS) entry which is preliminary data.</text>
</comment>
<organism evidence="2 3">
    <name type="scientific">Streptomyces violaceusniger</name>
    <dbReference type="NCBI Taxonomy" id="68280"/>
    <lineage>
        <taxon>Bacteria</taxon>
        <taxon>Bacillati</taxon>
        <taxon>Actinomycetota</taxon>
        <taxon>Actinomycetes</taxon>
        <taxon>Kitasatosporales</taxon>
        <taxon>Streptomycetaceae</taxon>
        <taxon>Streptomyces</taxon>
        <taxon>Streptomyces violaceusniger group</taxon>
    </lineage>
</organism>
<evidence type="ECO:0000256" key="1">
    <source>
        <dbReference type="SAM" id="Phobius"/>
    </source>
</evidence>